<dbReference type="Proteomes" id="UP000504604">
    <property type="component" value="Linkage group LG4"/>
</dbReference>
<dbReference type="GO" id="GO:0005085">
    <property type="term" value="F:guanyl-nucleotide exchange factor activity"/>
    <property type="evidence" value="ECO:0007669"/>
    <property type="project" value="UniProtKB-KW"/>
</dbReference>
<dbReference type="Pfam" id="PF20252">
    <property type="entry name" value="BIG2_C"/>
    <property type="match status" value="1"/>
</dbReference>
<dbReference type="GeneID" id="105161217"/>
<name>A0A8M8URP7_SESIN</name>
<evidence type="ECO:0000259" key="10">
    <source>
        <dbReference type="PROSITE" id="PS50190"/>
    </source>
</evidence>
<dbReference type="SUPFAM" id="SSF48425">
    <property type="entry name" value="Sec7 domain"/>
    <property type="match status" value="1"/>
</dbReference>
<dbReference type="Pfam" id="PF09324">
    <property type="entry name" value="Sec7-like_HDS"/>
    <property type="match status" value="1"/>
</dbReference>
<dbReference type="PROSITE" id="PS50166">
    <property type="entry name" value="IMPORTIN_B_NT"/>
    <property type="match status" value="1"/>
</dbReference>
<dbReference type="GO" id="GO:0016020">
    <property type="term" value="C:membrane"/>
    <property type="evidence" value="ECO:0007669"/>
    <property type="project" value="UniProtKB-SubCell"/>
</dbReference>
<evidence type="ECO:0000313" key="12">
    <source>
        <dbReference type="RefSeq" id="XP_020549167.1"/>
    </source>
</evidence>
<dbReference type="PROSITE" id="PS50190">
    <property type="entry name" value="SEC7"/>
    <property type="match status" value="1"/>
</dbReference>
<feature type="region of interest" description="Disordered" evidence="8">
    <location>
        <begin position="55"/>
        <end position="97"/>
    </location>
</feature>
<dbReference type="OrthoDB" id="430364at2759"/>
<dbReference type="InterPro" id="IPR001494">
    <property type="entry name" value="Importin-beta_N"/>
</dbReference>
<dbReference type="Gene3D" id="1.10.1000.11">
    <property type="entry name" value="Arf Nucleotide-binding Site Opener,domain 2"/>
    <property type="match status" value="1"/>
</dbReference>
<gene>
    <name evidence="12" type="primary">LOC105161217</name>
</gene>
<keyword evidence="3" id="KW-0813">Transport</keyword>
<dbReference type="GO" id="GO:0031267">
    <property type="term" value="F:small GTPase binding"/>
    <property type="evidence" value="ECO:0007669"/>
    <property type="project" value="InterPro"/>
</dbReference>
<dbReference type="FunFam" id="1.10.1000.11:FF:000002">
    <property type="entry name" value="Cytohesin 1"/>
    <property type="match status" value="1"/>
</dbReference>
<dbReference type="PANTHER" id="PTHR10663:SF312">
    <property type="entry name" value="BREFELDIN A-INHIBITED GUANINE NUCLEOTIDE-EXCHANGE PROTEIN 5"/>
    <property type="match status" value="1"/>
</dbReference>
<dbReference type="Gene3D" id="1.25.10.10">
    <property type="entry name" value="Leucine-rich Repeat Variant"/>
    <property type="match status" value="1"/>
</dbReference>
<proteinExistence type="predicted"/>
<dbReference type="Pfam" id="PF01369">
    <property type="entry name" value="Sec7"/>
    <property type="match status" value="1"/>
</dbReference>
<evidence type="ECO:0000256" key="8">
    <source>
        <dbReference type="SAM" id="MobiDB-lite"/>
    </source>
</evidence>
<keyword evidence="7" id="KW-0472">Membrane</keyword>
<comment type="subcellular location">
    <subcellularLocation>
        <location evidence="2">Cytoplasm</location>
        <location evidence="2">Cytosol</location>
    </subcellularLocation>
    <subcellularLocation>
        <location evidence="1">Membrane</location>
        <topology evidence="1">Peripheral membrane protein</topology>
        <orientation evidence="1">Cytoplasmic side</orientation>
    </subcellularLocation>
</comment>
<dbReference type="InterPro" id="IPR046455">
    <property type="entry name" value="Sec7/BIG1-like_C"/>
</dbReference>
<dbReference type="GO" id="GO:0005802">
    <property type="term" value="C:trans-Golgi network"/>
    <property type="evidence" value="ECO:0007669"/>
    <property type="project" value="TreeGrafter"/>
</dbReference>
<keyword evidence="6" id="KW-0653">Protein transport</keyword>
<dbReference type="SMART" id="SM00222">
    <property type="entry name" value="Sec7"/>
    <property type="match status" value="1"/>
</dbReference>
<dbReference type="InterPro" id="IPR023394">
    <property type="entry name" value="Sec7_C_sf"/>
</dbReference>
<dbReference type="InterPro" id="IPR035999">
    <property type="entry name" value="Sec7_dom_sf"/>
</dbReference>
<dbReference type="Pfam" id="PF12783">
    <property type="entry name" value="Sec7-like_HUS"/>
    <property type="match status" value="1"/>
</dbReference>
<feature type="region of interest" description="Disordered" evidence="8">
    <location>
        <begin position="1551"/>
        <end position="1577"/>
    </location>
</feature>
<feature type="compositionally biased region" description="Polar residues" evidence="8">
    <location>
        <begin position="1551"/>
        <end position="1561"/>
    </location>
</feature>
<feature type="region of interest" description="Disordered" evidence="8">
    <location>
        <begin position="1487"/>
        <end position="1527"/>
    </location>
</feature>
<dbReference type="GO" id="GO:0005829">
    <property type="term" value="C:cytosol"/>
    <property type="evidence" value="ECO:0007669"/>
    <property type="project" value="UniProtKB-SubCell"/>
</dbReference>
<feature type="compositionally biased region" description="Low complexity" evidence="8">
    <location>
        <begin position="57"/>
        <end position="70"/>
    </location>
</feature>
<dbReference type="CDD" id="cd00171">
    <property type="entry name" value="Sec7"/>
    <property type="match status" value="1"/>
</dbReference>
<evidence type="ECO:0000256" key="6">
    <source>
        <dbReference type="ARBA" id="ARBA00022927"/>
    </source>
</evidence>
<keyword evidence="11" id="KW-1185">Reference proteome</keyword>
<evidence type="ECO:0000256" key="5">
    <source>
        <dbReference type="ARBA" id="ARBA00022658"/>
    </source>
</evidence>
<evidence type="ECO:0000256" key="1">
    <source>
        <dbReference type="ARBA" id="ARBA00004287"/>
    </source>
</evidence>
<dbReference type="Pfam" id="PF16213">
    <property type="entry name" value="DCB"/>
    <property type="match status" value="1"/>
</dbReference>
<dbReference type="InterPro" id="IPR011989">
    <property type="entry name" value="ARM-like"/>
</dbReference>
<dbReference type="GO" id="GO:0032012">
    <property type="term" value="P:regulation of ARF protein signal transduction"/>
    <property type="evidence" value="ECO:0007669"/>
    <property type="project" value="InterPro"/>
</dbReference>
<dbReference type="KEGG" id="sind:105161217"/>
<dbReference type="InterPro" id="IPR000904">
    <property type="entry name" value="Sec7_dom"/>
</dbReference>
<organism evidence="11 12">
    <name type="scientific">Sesamum indicum</name>
    <name type="common">Oriental sesame</name>
    <name type="synonym">Sesamum orientale</name>
    <dbReference type="NCBI Taxonomy" id="4182"/>
    <lineage>
        <taxon>Eukaryota</taxon>
        <taxon>Viridiplantae</taxon>
        <taxon>Streptophyta</taxon>
        <taxon>Embryophyta</taxon>
        <taxon>Tracheophyta</taxon>
        <taxon>Spermatophyta</taxon>
        <taxon>Magnoliopsida</taxon>
        <taxon>eudicotyledons</taxon>
        <taxon>Gunneridae</taxon>
        <taxon>Pentapetalae</taxon>
        <taxon>asterids</taxon>
        <taxon>lamiids</taxon>
        <taxon>Lamiales</taxon>
        <taxon>Pedaliaceae</taxon>
        <taxon>Sesamum</taxon>
    </lineage>
</organism>
<evidence type="ECO:0000256" key="4">
    <source>
        <dbReference type="ARBA" id="ARBA00022490"/>
    </source>
</evidence>
<dbReference type="InterPro" id="IPR032629">
    <property type="entry name" value="DCB_dom"/>
</dbReference>
<protein>
    <submittedName>
        <fullName evidence="12">Brefeldin A-inhibited guanine nucleotide-exchange protein 5-like</fullName>
    </submittedName>
</protein>
<feature type="domain" description="SEC7" evidence="10">
    <location>
        <begin position="575"/>
        <end position="762"/>
    </location>
</feature>
<evidence type="ECO:0000313" key="11">
    <source>
        <dbReference type="Proteomes" id="UP000504604"/>
    </source>
</evidence>
<dbReference type="GO" id="GO:0006886">
    <property type="term" value="P:intracellular protein transport"/>
    <property type="evidence" value="ECO:0007669"/>
    <property type="project" value="InterPro"/>
</dbReference>
<dbReference type="InterPro" id="IPR032691">
    <property type="entry name" value="Mon2/Sec7/BIG1-like_HUS"/>
</dbReference>
<sequence>MAGRAAGGFVARAFESMLKECSHKKYNALQSAIQTYLDSGKDFNQQSNIGEAKQVLSAASNQSGSSVSDSGTEKFEMGSDDSARAPSAAEPTKNTGSVTTVLANAGHTLGEAEAELVLNPLRLAFETKNMKVVELALDCLHKLIEYNHLEGDPGLDGGKNSKLLTDILNIVCSVVDNSPPDSTTLQVLKVLLTAIASTKMRVHGELLVGIIKVCYNIALNSKSPINQATSKAMLTQMLSINFRQMETDAVCNKFCFSKLFLLEDGSNLMVGEVLSSDHNDPRMISGNVLSMKQIPTEGIQNLAGGADVKGLEAVLQKAVDLEDGGKVTRGTGPECMSLEQRDALLLFHTLCKMSMKEGNDEFTTKSRILALELVQGLLEDVGHLFTKNFQFIDSIRAHLSYAILRASVSQSPALFQHATGILSVLLLRYRESFKVEIGVLFPLIVLKSFDGSDLNQKLSVLRMLEKLCKDPQMLVDFYINYDCDPEAPNLFGRMIATLSKIAQGTQNVDPKSSTASQIGLIKTSSLQGLVNVLKSLVIWEKSHRESRKQNQGKESLEVYDSLRGESNSREDSLSDFEKLKAHKSTIEDVISEFNRHPRKGVQHLISSQLVEKTPASVAQFLLSTPNLDKAMIGDYLGQNEEFSIAVMHAYVESLNFSRMKFDIAFREFLKGFRLPGEAQKIDRIMEKFAERYCADNPGLFKNADTAYVLAYAIIMLNTDAHNLMVSSKMSKSDFIHMITINVFEESVPQELLEDMYDSIVKEEIEMKDDPAANLEKSKQNPEVEEGVRYVDILNLALPKRSSSTDFKSENEAIIRQIQTVIKAQRGKKGFFYTSHRIELVRPMVEAVGWPLLATSSVTMGEVGEVENKPRISLCMEGFKEGICITHVLGMDNMRYAFLTSLLRFNSLHAPKDMRGKNVEALSTLLALCDTEIDALKDSWSTILECISRLEYLVSSPAMTATIMQGSNQISKDAILQSLRELSGKPTERVFLNCLNLPSESVVEFFSGLCSVSAEELKQTPARVFSLRKVVEVSYYNMGRIRMVWARIWSVLAKHFILAGSHDDEEIARYAIDSLRQLGMKYMERAELANFTFQNDILKPFVVLMRSGRNESIRRLILNCIVGVIKSKVGSIKSGWRSIFMIFTTAADDDLEAIVESAFENVEQVILEQFDQVIGDCFMDCVNCLIRFANNRSAQGISLKAIALLRICENRLAEGLIHGGSLKPIDIPADGTRDLIEHYWSPMLAGLSDLTSDPRSEVRNCALEVLFDLLNERGNKFSSSFWENIFHRVLFPIFDHVRQAGKESSISSGDEWLRKSSVHALQLLCNLFNTFYKDVSFMLPPLLSLLLDCAKKTDQTVVSISLGALVHLIEVGGHHFGDQDWDTLLKSINLQDVSFMLPPLLSLLLDCAKKTDQTVVSISLGALVHLIEVGGHHFGDQDWDTLLKSIKDASYTTQPLELLNNLGFENDKHHNILSGDLEIASIKTSVNGNALNDNQETSRGADVEESAGMASPSGRATKPTDGGGLQRSQTLGQRIMGNMFMRTFTSKPKNLTSDVIASSSPSKIPDATTEPDTREEEESPMLATIRSKCMTQLLLLGVIDGIQKKYWDKLKAQQKITMMEILFSVLDFAASYNSFTNLRSRMHQIPDERPPLNLLRQELSGTCIYLDILQKATASLNSCEEDTVREEKLEGLAEQKLVYFCEKVLRDTSDFQSSTEETTNMEVHRVLELRSPVVVKVLKSMCQMNPRIFKNHLKELYPPITKLVCCDQMEIRSALADLFTMQLSKLLP</sequence>
<dbReference type="InterPro" id="IPR015403">
    <property type="entry name" value="Mon2/Sec7/BIG1-like_HDS"/>
</dbReference>
<accession>A0A8M8URP7</accession>
<dbReference type="RefSeq" id="XP_020549167.1">
    <property type="nucleotide sequence ID" value="XM_020693508.1"/>
</dbReference>
<evidence type="ECO:0000256" key="3">
    <source>
        <dbReference type="ARBA" id="ARBA00022448"/>
    </source>
</evidence>
<dbReference type="SUPFAM" id="SSF48371">
    <property type="entry name" value="ARM repeat"/>
    <property type="match status" value="2"/>
</dbReference>
<keyword evidence="4" id="KW-0963">Cytoplasm</keyword>
<dbReference type="PANTHER" id="PTHR10663">
    <property type="entry name" value="GUANYL-NUCLEOTIDE EXCHANGE FACTOR"/>
    <property type="match status" value="1"/>
</dbReference>
<evidence type="ECO:0000256" key="2">
    <source>
        <dbReference type="ARBA" id="ARBA00004514"/>
    </source>
</evidence>
<feature type="compositionally biased region" description="Basic and acidic residues" evidence="8">
    <location>
        <begin position="71"/>
        <end position="83"/>
    </location>
</feature>
<reference evidence="12" key="1">
    <citation type="submission" date="2025-08" db="UniProtKB">
        <authorList>
            <consortium name="RefSeq"/>
        </authorList>
    </citation>
    <scope>IDENTIFICATION</scope>
</reference>
<evidence type="ECO:0000259" key="9">
    <source>
        <dbReference type="PROSITE" id="PS50166"/>
    </source>
</evidence>
<dbReference type="InterPro" id="IPR016024">
    <property type="entry name" value="ARM-type_fold"/>
</dbReference>
<evidence type="ECO:0000256" key="7">
    <source>
        <dbReference type="ARBA" id="ARBA00023136"/>
    </source>
</evidence>
<feature type="domain" description="Importin N-terminal" evidence="9">
    <location>
        <begin position="1232"/>
        <end position="1267"/>
    </location>
</feature>
<feature type="compositionally biased region" description="Polar residues" evidence="8">
    <location>
        <begin position="1487"/>
        <end position="1497"/>
    </location>
</feature>
<dbReference type="Gene3D" id="1.10.220.20">
    <property type="match status" value="1"/>
</dbReference>
<keyword evidence="5" id="KW-0344">Guanine-nucleotide releasing factor</keyword>
<dbReference type="FunFam" id="1.10.220.20:FF:000002">
    <property type="entry name" value="Brefeldin A-inhibited guanine nucleotide-exchange protein 1"/>
    <property type="match status" value="1"/>
</dbReference>